<dbReference type="AlphaFoldDB" id="A0AAD6Y7B8"/>
<accession>A0AAD6Y7B8</accession>
<evidence type="ECO:0000313" key="2">
    <source>
        <dbReference type="EMBL" id="KAJ7194579.1"/>
    </source>
</evidence>
<sequence>MPPTLRSSVPTSPPTTPGPSASSKASASTPKTAASTMHTPRKSPHCKTCGRPRKGHPSRTCADDAVAAATSDATSTPKQARASDAPATGPPKKMNATAHALRSPAPTPHADPDAAAHVTPPTPAHAHGLVDALDTLALDARDRHEKRARRKSALHATRAPSPLRALPSVSTATGALLESLKAPGLLHGGPGAADVDSCGSNAIEKRDVVIRWRDASGTPTRMRTGQRMDPRVLVYSVLM</sequence>
<comment type="caution">
    <text evidence="2">The sequence shown here is derived from an EMBL/GenBank/DDBJ whole genome shotgun (WGS) entry which is preliminary data.</text>
</comment>
<feature type="region of interest" description="Disordered" evidence="1">
    <location>
        <begin position="1"/>
        <end position="126"/>
    </location>
</feature>
<feature type="compositionally biased region" description="Low complexity" evidence="1">
    <location>
        <begin position="1"/>
        <end position="10"/>
    </location>
</feature>
<feature type="compositionally biased region" description="Low complexity" evidence="1">
    <location>
        <begin position="18"/>
        <end position="36"/>
    </location>
</feature>
<feature type="compositionally biased region" description="Low complexity" evidence="1">
    <location>
        <begin position="63"/>
        <end position="76"/>
    </location>
</feature>
<evidence type="ECO:0000313" key="3">
    <source>
        <dbReference type="Proteomes" id="UP001219525"/>
    </source>
</evidence>
<proteinExistence type="predicted"/>
<reference evidence="2" key="1">
    <citation type="submission" date="2023-03" db="EMBL/GenBank/DDBJ databases">
        <title>Massive genome expansion in bonnet fungi (Mycena s.s.) driven by repeated elements and novel gene families across ecological guilds.</title>
        <authorList>
            <consortium name="Lawrence Berkeley National Laboratory"/>
            <person name="Harder C.B."/>
            <person name="Miyauchi S."/>
            <person name="Viragh M."/>
            <person name="Kuo A."/>
            <person name="Thoen E."/>
            <person name="Andreopoulos B."/>
            <person name="Lu D."/>
            <person name="Skrede I."/>
            <person name="Drula E."/>
            <person name="Henrissat B."/>
            <person name="Morin E."/>
            <person name="Kohler A."/>
            <person name="Barry K."/>
            <person name="LaButti K."/>
            <person name="Morin E."/>
            <person name="Salamov A."/>
            <person name="Lipzen A."/>
            <person name="Mereny Z."/>
            <person name="Hegedus B."/>
            <person name="Baldrian P."/>
            <person name="Stursova M."/>
            <person name="Weitz H."/>
            <person name="Taylor A."/>
            <person name="Grigoriev I.V."/>
            <person name="Nagy L.G."/>
            <person name="Martin F."/>
            <person name="Kauserud H."/>
        </authorList>
    </citation>
    <scope>NUCLEOTIDE SEQUENCE</scope>
    <source>
        <strain evidence="2">9144</strain>
    </source>
</reference>
<evidence type="ECO:0000256" key="1">
    <source>
        <dbReference type="SAM" id="MobiDB-lite"/>
    </source>
</evidence>
<dbReference type="Proteomes" id="UP001219525">
    <property type="component" value="Unassembled WGS sequence"/>
</dbReference>
<organism evidence="2 3">
    <name type="scientific">Mycena pura</name>
    <dbReference type="NCBI Taxonomy" id="153505"/>
    <lineage>
        <taxon>Eukaryota</taxon>
        <taxon>Fungi</taxon>
        <taxon>Dikarya</taxon>
        <taxon>Basidiomycota</taxon>
        <taxon>Agaricomycotina</taxon>
        <taxon>Agaricomycetes</taxon>
        <taxon>Agaricomycetidae</taxon>
        <taxon>Agaricales</taxon>
        <taxon>Marasmiineae</taxon>
        <taxon>Mycenaceae</taxon>
        <taxon>Mycena</taxon>
    </lineage>
</organism>
<dbReference type="EMBL" id="JARJCW010000097">
    <property type="protein sequence ID" value="KAJ7194579.1"/>
    <property type="molecule type" value="Genomic_DNA"/>
</dbReference>
<feature type="compositionally biased region" description="Basic residues" evidence="1">
    <location>
        <begin position="39"/>
        <end position="57"/>
    </location>
</feature>
<gene>
    <name evidence="2" type="ORF">GGX14DRAFT_678737</name>
</gene>
<feature type="compositionally biased region" description="Low complexity" evidence="1">
    <location>
        <begin position="113"/>
        <end position="126"/>
    </location>
</feature>
<feature type="region of interest" description="Disordered" evidence="1">
    <location>
        <begin position="144"/>
        <end position="165"/>
    </location>
</feature>
<name>A0AAD6Y7B8_9AGAR</name>
<protein>
    <submittedName>
        <fullName evidence="2">Uncharacterized protein</fullName>
    </submittedName>
</protein>
<keyword evidence="3" id="KW-1185">Reference proteome</keyword>